<comment type="caution">
    <text evidence="1">The sequence shown here is derived from an EMBL/GenBank/DDBJ whole genome shotgun (WGS) entry which is preliminary data.</text>
</comment>
<accession>A0A2I0I088</accession>
<name>A0A2I0I088_PUNGR</name>
<organism evidence="1 2">
    <name type="scientific">Punica granatum</name>
    <name type="common">Pomegranate</name>
    <dbReference type="NCBI Taxonomy" id="22663"/>
    <lineage>
        <taxon>Eukaryota</taxon>
        <taxon>Viridiplantae</taxon>
        <taxon>Streptophyta</taxon>
        <taxon>Embryophyta</taxon>
        <taxon>Tracheophyta</taxon>
        <taxon>Spermatophyta</taxon>
        <taxon>Magnoliopsida</taxon>
        <taxon>eudicotyledons</taxon>
        <taxon>Gunneridae</taxon>
        <taxon>Pentapetalae</taxon>
        <taxon>rosids</taxon>
        <taxon>malvids</taxon>
        <taxon>Myrtales</taxon>
        <taxon>Lythraceae</taxon>
        <taxon>Punica</taxon>
    </lineage>
</organism>
<evidence type="ECO:0000313" key="1">
    <source>
        <dbReference type="EMBL" id="PKI37389.1"/>
    </source>
</evidence>
<protein>
    <submittedName>
        <fullName evidence="1">Uncharacterized protein</fullName>
    </submittedName>
</protein>
<sequence length="101" mass="10241">MNPPLSGPLGNFLWLAAAHYMGTTKSHDGTEDVLPSLVGELRGAISKVSDQGLNSKEFGLVVRSSLSINPITGSKPCGTTGELLACLPVPCTAGGSGCLGD</sequence>
<reference evidence="1 2" key="1">
    <citation type="submission" date="2017-11" db="EMBL/GenBank/DDBJ databases">
        <title>De-novo sequencing of pomegranate (Punica granatum L.) genome.</title>
        <authorList>
            <person name="Akparov Z."/>
            <person name="Amiraslanov A."/>
            <person name="Hajiyeva S."/>
            <person name="Abbasov M."/>
            <person name="Kaur K."/>
            <person name="Hamwieh A."/>
            <person name="Solovyev V."/>
            <person name="Salamov A."/>
            <person name="Braich B."/>
            <person name="Kosarev P."/>
            <person name="Mahmoud A."/>
            <person name="Hajiyev E."/>
            <person name="Babayeva S."/>
            <person name="Izzatullayeva V."/>
            <person name="Mammadov A."/>
            <person name="Mammadov A."/>
            <person name="Sharifova S."/>
            <person name="Ojaghi J."/>
            <person name="Eynullazada K."/>
            <person name="Bayramov B."/>
            <person name="Abdulazimova A."/>
            <person name="Shahmuradov I."/>
        </authorList>
    </citation>
    <scope>NUCLEOTIDE SEQUENCE [LARGE SCALE GENOMIC DNA]</scope>
    <source>
        <strain evidence="2">cv. AG2017</strain>
        <tissue evidence="1">Leaf</tissue>
    </source>
</reference>
<gene>
    <name evidence="1" type="ORF">CRG98_042228</name>
</gene>
<dbReference type="AlphaFoldDB" id="A0A2I0I088"/>
<dbReference type="Proteomes" id="UP000233551">
    <property type="component" value="Unassembled WGS sequence"/>
</dbReference>
<proteinExistence type="predicted"/>
<dbReference type="EMBL" id="PGOL01004419">
    <property type="protein sequence ID" value="PKI37389.1"/>
    <property type="molecule type" value="Genomic_DNA"/>
</dbReference>
<evidence type="ECO:0000313" key="2">
    <source>
        <dbReference type="Proteomes" id="UP000233551"/>
    </source>
</evidence>
<keyword evidence="2" id="KW-1185">Reference proteome</keyword>